<evidence type="ECO:0000313" key="3">
    <source>
        <dbReference type="Proteomes" id="UP001295444"/>
    </source>
</evidence>
<feature type="region of interest" description="Disordered" evidence="1">
    <location>
        <begin position="50"/>
        <end position="71"/>
    </location>
</feature>
<organism evidence="2 3">
    <name type="scientific">Pelobates cultripes</name>
    <name type="common">Western spadefoot toad</name>
    <dbReference type="NCBI Taxonomy" id="61616"/>
    <lineage>
        <taxon>Eukaryota</taxon>
        <taxon>Metazoa</taxon>
        <taxon>Chordata</taxon>
        <taxon>Craniata</taxon>
        <taxon>Vertebrata</taxon>
        <taxon>Euteleostomi</taxon>
        <taxon>Amphibia</taxon>
        <taxon>Batrachia</taxon>
        <taxon>Anura</taxon>
        <taxon>Pelobatoidea</taxon>
        <taxon>Pelobatidae</taxon>
        <taxon>Pelobates</taxon>
    </lineage>
</organism>
<evidence type="ECO:0000256" key="1">
    <source>
        <dbReference type="SAM" id="MobiDB-lite"/>
    </source>
</evidence>
<accession>A0AAD1RJB1</accession>
<evidence type="ECO:0000313" key="2">
    <source>
        <dbReference type="EMBL" id="CAH2253890.1"/>
    </source>
</evidence>
<proteinExistence type="predicted"/>
<dbReference type="Proteomes" id="UP001295444">
    <property type="component" value="Chromosome 02"/>
</dbReference>
<sequence>MADTKDTTQQCERIGIWEADFHTAVDAVCQRFWMNLEAWQKSSVLPTVKAQHSPRAPVRRPSLRRRTKKAHVPASRPCTWVKHLRSRSRYALPVFVKGVCGYGEMVPVPTRGCSTIWH</sequence>
<feature type="compositionally biased region" description="Basic residues" evidence="1">
    <location>
        <begin position="57"/>
        <end position="71"/>
    </location>
</feature>
<gene>
    <name evidence="2" type="ORF">PECUL_23A038631</name>
</gene>
<dbReference type="AlphaFoldDB" id="A0AAD1RJB1"/>
<reference evidence="2" key="1">
    <citation type="submission" date="2022-03" db="EMBL/GenBank/DDBJ databases">
        <authorList>
            <person name="Alioto T."/>
            <person name="Alioto T."/>
            <person name="Gomez Garrido J."/>
        </authorList>
    </citation>
    <scope>NUCLEOTIDE SEQUENCE</scope>
</reference>
<protein>
    <submittedName>
        <fullName evidence="2">Uncharacterized protein</fullName>
    </submittedName>
</protein>
<dbReference type="EMBL" id="OW240913">
    <property type="protein sequence ID" value="CAH2253890.1"/>
    <property type="molecule type" value="Genomic_DNA"/>
</dbReference>
<keyword evidence="3" id="KW-1185">Reference proteome</keyword>
<name>A0AAD1RJB1_PELCU</name>